<dbReference type="Pfam" id="PF00069">
    <property type="entry name" value="Pkinase"/>
    <property type="match status" value="1"/>
</dbReference>
<feature type="binding site" evidence="7">
    <location>
        <position position="47"/>
    </location>
    <ligand>
        <name>ATP</name>
        <dbReference type="ChEBI" id="CHEBI:30616"/>
    </ligand>
</feature>
<proteinExistence type="inferred from homology"/>
<name>A0ABP8NUM5_9NOCA</name>
<feature type="region of interest" description="Disordered" evidence="8">
    <location>
        <begin position="973"/>
        <end position="997"/>
    </location>
</feature>
<dbReference type="SUPFAM" id="SSF56112">
    <property type="entry name" value="Protein kinase-like (PK-like)"/>
    <property type="match status" value="1"/>
</dbReference>
<evidence type="ECO:0000256" key="5">
    <source>
        <dbReference type="ARBA" id="ARBA00022840"/>
    </source>
</evidence>
<feature type="region of interest" description="Disordered" evidence="8">
    <location>
        <begin position="298"/>
        <end position="334"/>
    </location>
</feature>
<evidence type="ECO:0000259" key="9">
    <source>
        <dbReference type="PROSITE" id="PS50011"/>
    </source>
</evidence>
<dbReference type="PROSITE" id="PS50011">
    <property type="entry name" value="PROTEIN_KINASE_DOM"/>
    <property type="match status" value="1"/>
</dbReference>
<comment type="caution">
    <text evidence="10">The sequence shown here is derived from an EMBL/GenBank/DDBJ whole genome shotgun (WGS) entry which is preliminary data.</text>
</comment>
<sequence>MADIGDAHITAELGDAGFSEAEEIGRGGFGVVYRCVQPSLDRTVAVKVLTADLDRENLERFLREQRAMGRLSGHPNIVDILQTGVTGSGRPYIVMPYHRRRSLDALLRAGGPMDWQDVLAIGVKLAGALETAHRLGTLHRDVKPANVLLSGFDEPQLTDFGIARVAGGFETSTGMVTGSPAFTAPEVLTGRTPTPAADVYSLGSTLFCLLTGHAAFERRQGEKVVAQFLRVTTQPVPDLRGDGVPADLATAIEWAMSVSPADRPPTAAAFGDALRDIQRSHGLRVDDMAVADDLEPAPSDATAAYHPVRDPTGRRSRRTARRTITPPVPETRFRPPTAARTLVDRGRLVETMRIGERPRLTVVHAPAGYGKSTLAAQWRDALTADGAAVAWLTVADDDNNVVWFLAHLVEAIRRVAPTLGEELALVLEEHGDEARDYVLTSLVNEIHTDRIRIGIVVDDWHRVTDPATVEALSFLLDNGCHHLQVLVTTRTVTGLPTGRMRMRGELVEIDSAALRFDTTESQRMLVELGGLSLSDRDVAALTESTDGWVAALQLAALSLRENVDTAELLDSISGRHQAIAEYLAENVLDTLDSDTLDFMLATSVPARVRGDLATELTGNPRGEATLEAIERRDLFLHRVDDDRDWFRYHALFTQYLRRRLRRDHPDRVPGLHRGAARWFAAHDMLSEAVDHALMGDDPELAVDLVEAHGPELVHRAHLSTLLGLVGKLPPALATSRPRLQLSVAWSNAQLLRATAAHTALGLVHTALEQGEVSQVDAAAMTAEADVVAGVTTVMTERRPDGAGQLLDRLREHVDSLPAWQISLGTNIVSLTALQHYDFTEVRRVQRWAARFHEQNSNPYGAVYGYCYAGIAANEELDIDDAEQNFRAALAHAARTGGMHSHIARLSGALLGNLLYQRGSLAEAERLIDETVATPGESASFEFRPTTLGVGPKLRILLDTLSTRARALWGMANRAEPLTEPAPSADSGRPAQDEPSAPTLSGLARYIADVEELATVRALAADGAAEEACGRAQAIVDRLTGLNRPRALLESQALLAACQSAAGRTAEAKNTLAPVAATCARLGLVRLLLDEGPAVVDVLDALAAERRGGTWHPDWPPIPDGFLERVLDAAEPDAPAEPDVPAGPGDRSEEETP</sequence>
<dbReference type="GO" id="GO:0016301">
    <property type="term" value="F:kinase activity"/>
    <property type="evidence" value="ECO:0007669"/>
    <property type="project" value="UniProtKB-KW"/>
</dbReference>
<dbReference type="PIRSF" id="PIRSF000574">
    <property type="entry name" value="Ser/Thr_PK_PknK_prd"/>
    <property type="match status" value="1"/>
</dbReference>
<feature type="region of interest" description="Disordered" evidence="8">
    <location>
        <begin position="1127"/>
        <end position="1152"/>
    </location>
</feature>
<protein>
    <recommendedName>
        <fullName evidence="6">Serine/threonine-protein kinase PknK</fullName>
        <ecNumber evidence="6">2.7.11.1</ecNumber>
    </recommendedName>
    <alternativeName>
        <fullName evidence="6">Protein kinase K</fullName>
    </alternativeName>
</protein>
<dbReference type="PANTHER" id="PTHR43289">
    <property type="entry name" value="MITOGEN-ACTIVATED PROTEIN KINASE KINASE KINASE 20-RELATED"/>
    <property type="match status" value="1"/>
</dbReference>
<dbReference type="Gene3D" id="1.10.510.10">
    <property type="entry name" value="Transferase(Phosphotransferase) domain 1"/>
    <property type="match status" value="1"/>
</dbReference>
<dbReference type="InterPro" id="IPR016236">
    <property type="entry name" value="Ser/Thr_kinase_PknK_prd"/>
</dbReference>
<keyword evidence="4 6" id="KW-0418">Kinase</keyword>
<evidence type="ECO:0000256" key="6">
    <source>
        <dbReference type="PIRNR" id="PIRNR000574"/>
    </source>
</evidence>
<dbReference type="InterPro" id="IPR027417">
    <property type="entry name" value="P-loop_NTPase"/>
</dbReference>
<keyword evidence="11" id="KW-1185">Reference proteome</keyword>
<accession>A0ABP8NUM5</accession>
<dbReference type="SMART" id="SM00220">
    <property type="entry name" value="S_TKc"/>
    <property type="match status" value="1"/>
</dbReference>
<keyword evidence="3 6" id="KW-0547">Nucleotide-binding</keyword>
<dbReference type="Pfam" id="PF25873">
    <property type="entry name" value="WHD_MalT"/>
    <property type="match status" value="1"/>
</dbReference>
<dbReference type="Proteomes" id="UP001501183">
    <property type="component" value="Unassembled WGS sequence"/>
</dbReference>
<dbReference type="InterPro" id="IPR011009">
    <property type="entry name" value="Kinase-like_dom_sf"/>
</dbReference>
<reference evidence="11" key="1">
    <citation type="journal article" date="2019" name="Int. J. Syst. Evol. Microbiol.">
        <title>The Global Catalogue of Microorganisms (GCM) 10K type strain sequencing project: providing services to taxonomists for standard genome sequencing and annotation.</title>
        <authorList>
            <consortium name="The Broad Institute Genomics Platform"/>
            <consortium name="The Broad Institute Genome Sequencing Center for Infectious Disease"/>
            <person name="Wu L."/>
            <person name="Ma J."/>
        </authorList>
    </citation>
    <scope>NUCLEOTIDE SEQUENCE [LARGE SCALE GENOMIC DNA]</scope>
    <source>
        <strain evidence="11">JCM 32206</strain>
    </source>
</reference>
<dbReference type="RefSeq" id="WP_345341195.1">
    <property type="nucleotide sequence ID" value="NZ_BAABFB010000007.1"/>
</dbReference>
<dbReference type="PANTHER" id="PTHR43289:SF6">
    <property type="entry name" value="SERINE_THREONINE-PROTEIN KINASE NEKL-3"/>
    <property type="match status" value="1"/>
</dbReference>
<comment type="catalytic activity">
    <reaction evidence="6">
        <text>L-seryl-[protein] + ATP = O-phospho-L-seryl-[protein] + ADP + H(+)</text>
        <dbReference type="Rhea" id="RHEA:17989"/>
        <dbReference type="Rhea" id="RHEA-COMP:9863"/>
        <dbReference type="Rhea" id="RHEA-COMP:11604"/>
        <dbReference type="ChEBI" id="CHEBI:15378"/>
        <dbReference type="ChEBI" id="CHEBI:29999"/>
        <dbReference type="ChEBI" id="CHEBI:30616"/>
        <dbReference type="ChEBI" id="CHEBI:83421"/>
        <dbReference type="ChEBI" id="CHEBI:456216"/>
        <dbReference type="EC" id="2.7.11.1"/>
    </reaction>
</comment>
<dbReference type="InterPro" id="IPR017441">
    <property type="entry name" value="Protein_kinase_ATP_BS"/>
</dbReference>
<dbReference type="Gene3D" id="3.40.50.300">
    <property type="entry name" value="P-loop containing nucleotide triphosphate hydrolases"/>
    <property type="match status" value="1"/>
</dbReference>
<evidence type="ECO:0000313" key="11">
    <source>
        <dbReference type="Proteomes" id="UP001501183"/>
    </source>
</evidence>
<dbReference type="EC" id="2.7.11.1" evidence="6"/>
<comment type="similarity">
    <text evidence="6">Belongs to the protein kinase superfamily.</text>
</comment>
<gene>
    <name evidence="10" type="ORF">GCM10023094_02240</name>
</gene>
<feature type="domain" description="Protein kinase" evidence="9">
    <location>
        <begin position="18"/>
        <end position="275"/>
    </location>
</feature>
<keyword evidence="2 6" id="KW-0808">Transferase</keyword>
<organism evidence="10 11">
    <name type="scientific">Rhodococcus olei</name>
    <dbReference type="NCBI Taxonomy" id="2161675"/>
    <lineage>
        <taxon>Bacteria</taxon>
        <taxon>Bacillati</taxon>
        <taxon>Actinomycetota</taxon>
        <taxon>Actinomycetes</taxon>
        <taxon>Mycobacteriales</taxon>
        <taxon>Nocardiaceae</taxon>
        <taxon>Rhodococcus</taxon>
    </lineage>
</organism>
<evidence type="ECO:0000256" key="1">
    <source>
        <dbReference type="ARBA" id="ARBA00022527"/>
    </source>
</evidence>
<keyword evidence="5 6" id="KW-0067">ATP-binding</keyword>
<dbReference type="Gene3D" id="3.30.200.20">
    <property type="entry name" value="Phosphorylase Kinase, domain 1"/>
    <property type="match status" value="1"/>
</dbReference>
<evidence type="ECO:0000256" key="3">
    <source>
        <dbReference type="ARBA" id="ARBA00022741"/>
    </source>
</evidence>
<dbReference type="InterPro" id="IPR000719">
    <property type="entry name" value="Prot_kinase_dom"/>
</dbReference>
<evidence type="ECO:0000256" key="2">
    <source>
        <dbReference type="ARBA" id="ARBA00022679"/>
    </source>
</evidence>
<comment type="catalytic activity">
    <reaction evidence="6">
        <text>L-threonyl-[protein] + ATP = O-phospho-L-threonyl-[protein] + ADP + H(+)</text>
        <dbReference type="Rhea" id="RHEA:46608"/>
        <dbReference type="Rhea" id="RHEA-COMP:11060"/>
        <dbReference type="Rhea" id="RHEA-COMP:11605"/>
        <dbReference type="ChEBI" id="CHEBI:15378"/>
        <dbReference type="ChEBI" id="CHEBI:30013"/>
        <dbReference type="ChEBI" id="CHEBI:30616"/>
        <dbReference type="ChEBI" id="CHEBI:61977"/>
        <dbReference type="ChEBI" id="CHEBI:456216"/>
        <dbReference type="EC" id="2.7.11.1"/>
    </reaction>
</comment>
<keyword evidence="1 6" id="KW-0723">Serine/threonine-protein kinase</keyword>
<dbReference type="CDD" id="cd14014">
    <property type="entry name" value="STKc_PknB_like"/>
    <property type="match status" value="1"/>
</dbReference>
<evidence type="ECO:0000256" key="4">
    <source>
        <dbReference type="ARBA" id="ARBA00022777"/>
    </source>
</evidence>
<evidence type="ECO:0000313" key="10">
    <source>
        <dbReference type="EMBL" id="GAA4471465.1"/>
    </source>
</evidence>
<evidence type="ECO:0000256" key="7">
    <source>
        <dbReference type="PROSITE-ProRule" id="PRU10141"/>
    </source>
</evidence>
<dbReference type="EMBL" id="BAABFB010000007">
    <property type="protein sequence ID" value="GAA4471465.1"/>
    <property type="molecule type" value="Genomic_DNA"/>
</dbReference>
<dbReference type="SUPFAM" id="SSF52540">
    <property type="entry name" value="P-loop containing nucleoside triphosphate hydrolases"/>
    <property type="match status" value="1"/>
</dbReference>
<dbReference type="InterPro" id="IPR059106">
    <property type="entry name" value="WHD_MalT"/>
</dbReference>
<evidence type="ECO:0000256" key="8">
    <source>
        <dbReference type="SAM" id="MobiDB-lite"/>
    </source>
</evidence>
<dbReference type="PROSITE" id="PS00107">
    <property type="entry name" value="PROTEIN_KINASE_ATP"/>
    <property type="match status" value="1"/>
</dbReference>